<evidence type="ECO:0000259" key="2">
    <source>
        <dbReference type="PROSITE" id="PS50115"/>
    </source>
</evidence>
<proteinExistence type="predicted"/>
<dbReference type="Gene3D" id="1.10.220.150">
    <property type="entry name" value="Arf GTPase activating protein"/>
    <property type="match status" value="2"/>
</dbReference>
<dbReference type="InterPro" id="IPR001164">
    <property type="entry name" value="ArfGAP_dom"/>
</dbReference>
<name>A0A0M0JS66_9EUKA</name>
<sequence length="160" mass="18107">MSDAAHMKYLNNLRKLAANKSCATCTYEDKMGFKDVCMKFKIFICSDCKSAHQAFSHRCKSITMSNWTHAEVMELDASTNGGNEIHNATYLARMPPGYKRPMKGCHPNAHMKYLNNLRKLAANKSCATCTYEDKMGFKDVCMKFKIFICSDCKSAHQAFS</sequence>
<dbReference type="Pfam" id="PF01412">
    <property type="entry name" value="ArfGap"/>
    <property type="match status" value="1"/>
</dbReference>
<dbReference type="InterPro" id="IPR037278">
    <property type="entry name" value="ARFGAP/RecO"/>
</dbReference>
<evidence type="ECO:0000313" key="3">
    <source>
        <dbReference type="EMBL" id="KOO29152.1"/>
    </source>
</evidence>
<dbReference type="OrthoDB" id="6036at2759"/>
<dbReference type="GO" id="GO:0005096">
    <property type="term" value="F:GTPase activator activity"/>
    <property type="evidence" value="ECO:0007669"/>
    <property type="project" value="InterPro"/>
</dbReference>
<dbReference type="InterPro" id="IPR044820">
    <property type="entry name" value="AGD14-like"/>
</dbReference>
<dbReference type="PANTHER" id="PTHR46085:SF3">
    <property type="entry name" value="ARF GTPASE ACTIVATING PROTEIN"/>
    <property type="match status" value="1"/>
</dbReference>
<keyword evidence="1" id="KW-0862">Zinc</keyword>
<keyword evidence="1" id="KW-0479">Metal-binding</keyword>
<dbReference type="PANTHER" id="PTHR46085">
    <property type="entry name" value="ARFGAP/RECO-RELATED"/>
    <property type="match status" value="1"/>
</dbReference>
<evidence type="ECO:0000313" key="4">
    <source>
        <dbReference type="Proteomes" id="UP000037460"/>
    </source>
</evidence>
<keyword evidence="4" id="KW-1185">Reference proteome</keyword>
<dbReference type="EMBL" id="JWZX01002454">
    <property type="protein sequence ID" value="KOO29152.1"/>
    <property type="molecule type" value="Genomic_DNA"/>
</dbReference>
<feature type="domain" description="Arf-GAP" evidence="2">
    <location>
        <begin position="7"/>
        <end position="90"/>
    </location>
</feature>
<organism evidence="3 4">
    <name type="scientific">Chrysochromulina tobinii</name>
    <dbReference type="NCBI Taxonomy" id="1460289"/>
    <lineage>
        <taxon>Eukaryota</taxon>
        <taxon>Haptista</taxon>
        <taxon>Haptophyta</taxon>
        <taxon>Prymnesiophyceae</taxon>
        <taxon>Prymnesiales</taxon>
        <taxon>Chrysochromulinaceae</taxon>
        <taxon>Chrysochromulina</taxon>
    </lineage>
</organism>
<dbReference type="AlphaFoldDB" id="A0A0M0JS66"/>
<evidence type="ECO:0000256" key="1">
    <source>
        <dbReference type="PROSITE-ProRule" id="PRU00288"/>
    </source>
</evidence>
<accession>A0A0M0JS66</accession>
<comment type="caution">
    <text evidence="3">The sequence shown here is derived from an EMBL/GenBank/DDBJ whole genome shotgun (WGS) entry which is preliminary data.</text>
</comment>
<gene>
    <name evidence="3" type="ORF">Ctob_005759</name>
</gene>
<dbReference type="PROSITE" id="PS50115">
    <property type="entry name" value="ARFGAP"/>
    <property type="match status" value="1"/>
</dbReference>
<dbReference type="Proteomes" id="UP000037460">
    <property type="component" value="Unassembled WGS sequence"/>
</dbReference>
<dbReference type="GO" id="GO:0008270">
    <property type="term" value="F:zinc ion binding"/>
    <property type="evidence" value="ECO:0007669"/>
    <property type="project" value="UniProtKB-KW"/>
</dbReference>
<protein>
    <submittedName>
        <fullName evidence="3">Rev interacting-like protein</fullName>
    </submittedName>
</protein>
<dbReference type="SMART" id="SM00105">
    <property type="entry name" value="ArfGap"/>
    <property type="match status" value="1"/>
</dbReference>
<dbReference type="InterPro" id="IPR038508">
    <property type="entry name" value="ArfGAP_dom_sf"/>
</dbReference>
<reference evidence="4" key="1">
    <citation type="journal article" date="2015" name="PLoS Genet.">
        <title>Genome Sequence and Transcriptome Analyses of Chrysochromulina tobin: Metabolic Tools for Enhanced Algal Fitness in the Prominent Order Prymnesiales (Haptophyceae).</title>
        <authorList>
            <person name="Hovde B.T."/>
            <person name="Deodato C.R."/>
            <person name="Hunsperger H.M."/>
            <person name="Ryken S.A."/>
            <person name="Yost W."/>
            <person name="Jha R.K."/>
            <person name="Patterson J."/>
            <person name="Monnat R.J. Jr."/>
            <person name="Barlow S.B."/>
            <person name="Starkenburg S.R."/>
            <person name="Cattolico R.A."/>
        </authorList>
    </citation>
    <scope>NUCLEOTIDE SEQUENCE</scope>
    <source>
        <strain evidence="4">CCMP291</strain>
    </source>
</reference>
<feature type="non-terminal residue" evidence="3">
    <location>
        <position position="160"/>
    </location>
</feature>
<keyword evidence="1" id="KW-0863">Zinc-finger</keyword>
<dbReference type="SUPFAM" id="SSF57863">
    <property type="entry name" value="ArfGap/RecO-like zinc finger"/>
    <property type="match status" value="2"/>
</dbReference>